<name>A0A5C3PTA3_9APHY</name>
<dbReference type="Pfam" id="PF06726">
    <property type="entry name" value="BC10"/>
    <property type="match status" value="1"/>
</dbReference>
<evidence type="ECO:0000256" key="1">
    <source>
        <dbReference type="ARBA" id="ARBA00004370"/>
    </source>
</evidence>
<evidence type="ECO:0000256" key="5">
    <source>
        <dbReference type="SAM" id="MobiDB-lite"/>
    </source>
</evidence>
<keyword evidence="2 6" id="KW-0812">Transmembrane</keyword>
<dbReference type="PANTHER" id="PTHR13259">
    <property type="entry name" value="BLADDER CANCER 10 KD PROTEIN HOMOLOG"/>
    <property type="match status" value="1"/>
</dbReference>
<accession>A0A5C3PTA3</accession>
<dbReference type="AlphaFoldDB" id="A0A5C3PTA3"/>
<feature type="region of interest" description="Disordered" evidence="5">
    <location>
        <begin position="194"/>
        <end position="239"/>
    </location>
</feature>
<gene>
    <name evidence="7" type="ORF">K466DRAFT_512346</name>
</gene>
<dbReference type="GO" id="GO:0016020">
    <property type="term" value="C:membrane"/>
    <property type="evidence" value="ECO:0007669"/>
    <property type="project" value="UniProtKB-SubCell"/>
</dbReference>
<evidence type="ECO:0000256" key="2">
    <source>
        <dbReference type="ARBA" id="ARBA00022692"/>
    </source>
</evidence>
<evidence type="ECO:0000256" key="4">
    <source>
        <dbReference type="ARBA" id="ARBA00023136"/>
    </source>
</evidence>
<evidence type="ECO:0000313" key="8">
    <source>
        <dbReference type="Proteomes" id="UP000308197"/>
    </source>
</evidence>
<comment type="subcellular location">
    <subcellularLocation>
        <location evidence="1">Membrane</location>
    </subcellularLocation>
</comment>
<sequence>MWCTRWYLPLVLLPMPIAPPYFLLLFLFSITMHARPCFYCMVLLTTMFMSTCYWPPIPVETPLVRPWSDNVTTYADALRLMLPTLPDEKFPTTIPVADRCWCDLSHGFFAPFNTTKWEELSVTRAKESLEKEIAADERSREKEQCEAAGGEQNEGSGTCEIPEDEPAVPEATPSASLSFPESLIWRVAQRLRARTRNMSATPSSTSPAEDPDPRREPSPSGHQLELHPAPKHAPNVTVSPEQPLARMSWLRREYDLRRFGFAMVIDFAWPASHV</sequence>
<feature type="compositionally biased region" description="Polar residues" evidence="5">
    <location>
        <begin position="196"/>
        <end position="207"/>
    </location>
</feature>
<proteinExistence type="predicted"/>
<feature type="region of interest" description="Disordered" evidence="5">
    <location>
        <begin position="131"/>
        <end position="175"/>
    </location>
</feature>
<dbReference type="Proteomes" id="UP000308197">
    <property type="component" value="Unassembled WGS sequence"/>
</dbReference>
<reference evidence="7 8" key="1">
    <citation type="journal article" date="2019" name="Nat. Ecol. Evol.">
        <title>Megaphylogeny resolves global patterns of mushroom evolution.</title>
        <authorList>
            <person name="Varga T."/>
            <person name="Krizsan K."/>
            <person name="Foldi C."/>
            <person name="Dima B."/>
            <person name="Sanchez-Garcia M."/>
            <person name="Sanchez-Ramirez S."/>
            <person name="Szollosi G.J."/>
            <person name="Szarkandi J.G."/>
            <person name="Papp V."/>
            <person name="Albert L."/>
            <person name="Andreopoulos W."/>
            <person name="Angelini C."/>
            <person name="Antonin V."/>
            <person name="Barry K.W."/>
            <person name="Bougher N.L."/>
            <person name="Buchanan P."/>
            <person name="Buyck B."/>
            <person name="Bense V."/>
            <person name="Catcheside P."/>
            <person name="Chovatia M."/>
            <person name="Cooper J."/>
            <person name="Damon W."/>
            <person name="Desjardin D."/>
            <person name="Finy P."/>
            <person name="Geml J."/>
            <person name="Haridas S."/>
            <person name="Hughes K."/>
            <person name="Justo A."/>
            <person name="Karasinski D."/>
            <person name="Kautmanova I."/>
            <person name="Kiss B."/>
            <person name="Kocsube S."/>
            <person name="Kotiranta H."/>
            <person name="LaButti K.M."/>
            <person name="Lechner B.E."/>
            <person name="Liimatainen K."/>
            <person name="Lipzen A."/>
            <person name="Lukacs Z."/>
            <person name="Mihaltcheva S."/>
            <person name="Morgado L.N."/>
            <person name="Niskanen T."/>
            <person name="Noordeloos M.E."/>
            <person name="Ohm R.A."/>
            <person name="Ortiz-Santana B."/>
            <person name="Ovrebo C."/>
            <person name="Racz N."/>
            <person name="Riley R."/>
            <person name="Savchenko A."/>
            <person name="Shiryaev A."/>
            <person name="Soop K."/>
            <person name="Spirin V."/>
            <person name="Szebenyi C."/>
            <person name="Tomsovsky M."/>
            <person name="Tulloss R.E."/>
            <person name="Uehling J."/>
            <person name="Grigoriev I.V."/>
            <person name="Vagvolgyi C."/>
            <person name="Papp T."/>
            <person name="Martin F.M."/>
            <person name="Miettinen O."/>
            <person name="Hibbett D.S."/>
            <person name="Nagy L.G."/>
        </authorList>
    </citation>
    <scope>NUCLEOTIDE SEQUENCE [LARGE SCALE GENOMIC DNA]</scope>
    <source>
        <strain evidence="7 8">HHB13444</strain>
    </source>
</reference>
<dbReference type="EMBL" id="ML210988">
    <property type="protein sequence ID" value="TFK93024.1"/>
    <property type="molecule type" value="Genomic_DNA"/>
</dbReference>
<evidence type="ECO:0000256" key="3">
    <source>
        <dbReference type="ARBA" id="ARBA00022989"/>
    </source>
</evidence>
<organism evidence="7 8">
    <name type="scientific">Polyporus arcularius HHB13444</name>
    <dbReference type="NCBI Taxonomy" id="1314778"/>
    <lineage>
        <taxon>Eukaryota</taxon>
        <taxon>Fungi</taxon>
        <taxon>Dikarya</taxon>
        <taxon>Basidiomycota</taxon>
        <taxon>Agaricomycotina</taxon>
        <taxon>Agaricomycetes</taxon>
        <taxon>Polyporales</taxon>
        <taxon>Polyporaceae</taxon>
        <taxon>Polyporus</taxon>
    </lineage>
</organism>
<keyword evidence="3 6" id="KW-1133">Transmembrane helix</keyword>
<keyword evidence="4 6" id="KW-0472">Membrane</keyword>
<evidence type="ECO:0000313" key="7">
    <source>
        <dbReference type="EMBL" id="TFK93024.1"/>
    </source>
</evidence>
<dbReference type="InParanoid" id="A0A5C3PTA3"/>
<feature type="compositionally biased region" description="Basic and acidic residues" evidence="5">
    <location>
        <begin position="131"/>
        <end position="145"/>
    </location>
</feature>
<dbReference type="PANTHER" id="PTHR13259:SF1">
    <property type="entry name" value="BLADDER CANCER-ASSOCIATED PROTEIN"/>
    <property type="match status" value="1"/>
</dbReference>
<evidence type="ECO:0000256" key="6">
    <source>
        <dbReference type="SAM" id="Phobius"/>
    </source>
</evidence>
<keyword evidence="8" id="KW-1185">Reference proteome</keyword>
<feature type="transmembrane region" description="Helical" evidence="6">
    <location>
        <begin position="6"/>
        <end position="30"/>
    </location>
</feature>
<protein>
    <submittedName>
        <fullName evidence="7">Uncharacterized protein</fullName>
    </submittedName>
</protein>
<dbReference type="InterPro" id="IPR009598">
    <property type="entry name" value="BCALP"/>
</dbReference>
<dbReference type="SMART" id="SM01396">
    <property type="entry name" value="BC10"/>
    <property type="match status" value="1"/>
</dbReference>